<evidence type="ECO:0000259" key="2">
    <source>
        <dbReference type="Pfam" id="PF00582"/>
    </source>
</evidence>
<proteinExistence type="inferred from homology"/>
<dbReference type="PRINTS" id="PR01438">
    <property type="entry name" value="UNVRSLSTRESS"/>
</dbReference>
<dbReference type="InterPro" id="IPR006015">
    <property type="entry name" value="Universal_stress_UspA"/>
</dbReference>
<accession>A0ABS1TM52</accession>
<feature type="domain" description="UspA" evidence="2">
    <location>
        <begin position="45"/>
        <end position="112"/>
    </location>
</feature>
<dbReference type="Pfam" id="PF00582">
    <property type="entry name" value="Usp"/>
    <property type="match status" value="1"/>
</dbReference>
<dbReference type="Proteomes" id="UP000623967">
    <property type="component" value="Unassembled WGS sequence"/>
</dbReference>
<evidence type="ECO:0000256" key="1">
    <source>
        <dbReference type="ARBA" id="ARBA00008791"/>
    </source>
</evidence>
<protein>
    <submittedName>
        <fullName evidence="3">Universal stress protein</fullName>
    </submittedName>
</protein>
<dbReference type="SUPFAM" id="SSF52402">
    <property type="entry name" value="Adenine nucleotide alpha hydrolases-like"/>
    <property type="match status" value="1"/>
</dbReference>
<comment type="similarity">
    <text evidence="1">Belongs to the universal stress protein A family.</text>
</comment>
<evidence type="ECO:0000313" key="3">
    <source>
        <dbReference type="EMBL" id="MBL4952337.1"/>
    </source>
</evidence>
<keyword evidence="4" id="KW-1185">Reference proteome</keyword>
<dbReference type="CDD" id="cd00293">
    <property type="entry name" value="USP-like"/>
    <property type="match status" value="1"/>
</dbReference>
<name>A0ABS1TM52_9BACI</name>
<dbReference type="Gene3D" id="3.40.50.12370">
    <property type="match status" value="1"/>
</dbReference>
<dbReference type="EMBL" id="JAESWB010000166">
    <property type="protein sequence ID" value="MBL4952337.1"/>
    <property type="molecule type" value="Genomic_DNA"/>
</dbReference>
<reference evidence="3 4" key="1">
    <citation type="submission" date="2021-01" db="EMBL/GenBank/DDBJ databases">
        <title>Genome public.</title>
        <authorList>
            <person name="Liu C."/>
            <person name="Sun Q."/>
        </authorList>
    </citation>
    <scope>NUCLEOTIDE SEQUENCE [LARGE SCALE GENOMIC DNA]</scope>
    <source>
        <strain evidence="3 4">YIM B02564</strain>
    </source>
</reference>
<sequence length="114" mass="12347">MEASRAINGAMPMLRQAQEVKVVVFNAEQQVNVHGQQPGADLALYLARHGVKVDVLQETTEQDSGNALLSLAADVNADLLVMGCYAHSRFREMLLGGATRTVLESMTLPVLMSH</sequence>
<dbReference type="PANTHER" id="PTHR46268:SF15">
    <property type="entry name" value="UNIVERSAL STRESS PROTEIN HP_0031"/>
    <property type="match status" value="1"/>
</dbReference>
<dbReference type="PANTHER" id="PTHR46268">
    <property type="entry name" value="STRESS RESPONSE PROTEIN NHAX"/>
    <property type="match status" value="1"/>
</dbReference>
<dbReference type="InterPro" id="IPR006016">
    <property type="entry name" value="UspA"/>
</dbReference>
<evidence type="ECO:0000313" key="4">
    <source>
        <dbReference type="Proteomes" id="UP000623967"/>
    </source>
</evidence>
<comment type="caution">
    <text evidence="3">The sequence shown here is derived from an EMBL/GenBank/DDBJ whole genome shotgun (WGS) entry which is preliminary data.</text>
</comment>
<organism evidence="3 4">
    <name type="scientific">Neobacillus paridis</name>
    <dbReference type="NCBI Taxonomy" id="2803862"/>
    <lineage>
        <taxon>Bacteria</taxon>
        <taxon>Bacillati</taxon>
        <taxon>Bacillota</taxon>
        <taxon>Bacilli</taxon>
        <taxon>Bacillales</taxon>
        <taxon>Bacillaceae</taxon>
        <taxon>Neobacillus</taxon>
    </lineage>
</organism>
<gene>
    <name evidence="3" type="ORF">JK635_08960</name>
</gene>